<feature type="compositionally biased region" description="Low complexity" evidence="1">
    <location>
        <begin position="132"/>
        <end position="158"/>
    </location>
</feature>
<keyword evidence="3" id="KW-1185">Reference proteome</keyword>
<sequence length="226" mass="23186">MQSYIITIAPNDDSGTTTTLVVDTSGGRVRITDVHLHADAGLAGGQMPSVDVALLLRAIATSTTVSASIEATPAPAPVDTEPVAASGELAEHRLPAAAEANAVVEAASTPRTRRRIEQPGVAPAKRARSRQAATANATTAPKKRTATPAKAAKTTPAKKTTKPADVGGGGGGKRAYRRMPGDFAAVYRHASTSAAIADHYGVPRHTAQGWIRQFRATAVTPSPAGD</sequence>
<proteinExistence type="predicted"/>
<dbReference type="Proteomes" id="UP001500620">
    <property type="component" value="Unassembled WGS sequence"/>
</dbReference>
<name>A0ABP8DW38_9ACTN</name>
<evidence type="ECO:0000313" key="2">
    <source>
        <dbReference type="EMBL" id="GAA4264235.1"/>
    </source>
</evidence>
<dbReference type="RefSeq" id="WP_345144735.1">
    <property type="nucleotide sequence ID" value="NZ_BAABAT010000117.1"/>
</dbReference>
<evidence type="ECO:0000256" key="1">
    <source>
        <dbReference type="SAM" id="MobiDB-lite"/>
    </source>
</evidence>
<reference evidence="3" key="1">
    <citation type="journal article" date="2019" name="Int. J. Syst. Evol. Microbiol.">
        <title>The Global Catalogue of Microorganisms (GCM) 10K type strain sequencing project: providing services to taxonomists for standard genome sequencing and annotation.</title>
        <authorList>
            <consortium name="The Broad Institute Genomics Platform"/>
            <consortium name="The Broad Institute Genome Sequencing Center for Infectious Disease"/>
            <person name="Wu L."/>
            <person name="Ma J."/>
        </authorList>
    </citation>
    <scope>NUCLEOTIDE SEQUENCE [LARGE SCALE GENOMIC DNA]</scope>
    <source>
        <strain evidence="3">JCM 17441</strain>
    </source>
</reference>
<gene>
    <name evidence="2" type="ORF">GCM10022255_115990</name>
</gene>
<evidence type="ECO:0000313" key="3">
    <source>
        <dbReference type="Proteomes" id="UP001500620"/>
    </source>
</evidence>
<organism evidence="2 3">
    <name type="scientific">Dactylosporangium darangshiense</name>
    <dbReference type="NCBI Taxonomy" id="579108"/>
    <lineage>
        <taxon>Bacteria</taxon>
        <taxon>Bacillati</taxon>
        <taxon>Actinomycetota</taxon>
        <taxon>Actinomycetes</taxon>
        <taxon>Micromonosporales</taxon>
        <taxon>Micromonosporaceae</taxon>
        <taxon>Dactylosporangium</taxon>
    </lineage>
</organism>
<evidence type="ECO:0008006" key="4">
    <source>
        <dbReference type="Google" id="ProtNLM"/>
    </source>
</evidence>
<comment type="caution">
    <text evidence="2">The sequence shown here is derived from an EMBL/GenBank/DDBJ whole genome shotgun (WGS) entry which is preliminary data.</text>
</comment>
<protein>
    <recommendedName>
        <fullName evidence="4">Helix-turn-helix domain-containing protein</fullName>
    </recommendedName>
</protein>
<dbReference type="EMBL" id="BAABAT010000117">
    <property type="protein sequence ID" value="GAA4264235.1"/>
    <property type="molecule type" value="Genomic_DNA"/>
</dbReference>
<feature type="region of interest" description="Disordered" evidence="1">
    <location>
        <begin position="105"/>
        <end position="173"/>
    </location>
</feature>
<accession>A0ABP8DW38</accession>